<evidence type="ECO:0000256" key="2">
    <source>
        <dbReference type="ARBA" id="ARBA00023015"/>
    </source>
</evidence>
<keyword evidence="11" id="KW-1185">Reference proteome</keyword>
<dbReference type="FunFam" id="1.10.10.10:FF:000027">
    <property type="entry name" value="Heat shock transcription factor 1"/>
    <property type="match status" value="1"/>
</dbReference>
<dbReference type="AlphaFoldDB" id="A0A0A1UG99"/>
<evidence type="ECO:0000256" key="4">
    <source>
        <dbReference type="ARBA" id="ARBA00023163"/>
    </source>
</evidence>
<proteinExistence type="inferred from homology"/>
<dbReference type="EMBL" id="KB206368">
    <property type="protein sequence ID" value="ELP92468.1"/>
    <property type="molecule type" value="Genomic_DNA"/>
</dbReference>
<dbReference type="OrthoDB" id="60033at2759"/>
<evidence type="ECO:0000259" key="9">
    <source>
        <dbReference type="PROSITE" id="PS00434"/>
    </source>
</evidence>
<name>A0A0A1UG99_ENTIV</name>
<keyword evidence="3" id="KW-0238">DNA-binding</keyword>
<comment type="subcellular location">
    <subcellularLocation>
        <location evidence="1">Nucleus</location>
    </subcellularLocation>
</comment>
<keyword evidence="2" id="KW-0805">Transcription regulation</keyword>
<dbReference type="KEGG" id="eiv:EIN_523660"/>
<keyword evidence="5" id="KW-0539">Nucleus</keyword>
<dbReference type="PRINTS" id="PR00056">
    <property type="entry name" value="HSFDOMAIN"/>
</dbReference>
<dbReference type="GO" id="GO:0005634">
    <property type="term" value="C:nucleus"/>
    <property type="evidence" value="ECO:0007669"/>
    <property type="project" value="UniProtKB-SubCell"/>
</dbReference>
<dbReference type="SUPFAM" id="SSF46785">
    <property type="entry name" value="Winged helix' DNA-binding domain"/>
    <property type="match status" value="1"/>
</dbReference>
<gene>
    <name evidence="10" type="ORF">EIN_523660</name>
</gene>
<dbReference type="SMART" id="SM00415">
    <property type="entry name" value="HSF"/>
    <property type="match status" value="1"/>
</dbReference>
<dbReference type="Pfam" id="PF00447">
    <property type="entry name" value="HSF_DNA-bind"/>
    <property type="match status" value="1"/>
</dbReference>
<dbReference type="PANTHER" id="PTHR10015">
    <property type="entry name" value="HEAT SHOCK TRANSCRIPTION FACTOR"/>
    <property type="match status" value="1"/>
</dbReference>
<dbReference type="PANTHER" id="PTHR10015:SF427">
    <property type="entry name" value="HEAT SHOCK FACTOR PROTEIN"/>
    <property type="match status" value="1"/>
</dbReference>
<feature type="domain" description="HSF-type DNA-binding" evidence="9">
    <location>
        <begin position="101"/>
        <end position="125"/>
    </location>
</feature>
<dbReference type="OMA" id="HHIKADE"/>
<comment type="similarity">
    <text evidence="6">Belongs to the HSF family.</text>
</comment>
<evidence type="ECO:0000256" key="3">
    <source>
        <dbReference type="ARBA" id="ARBA00023125"/>
    </source>
</evidence>
<dbReference type="GeneID" id="14891447"/>
<evidence type="ECO:0000256" key="1">
    <source>
        <dbReference type="ARBA" id="ARBA00004123"/>
    </source>
</evidence>
<dbReference type="GO" id="GO:0043565">
    <property type="term" value="F:sequence-specific DNA binding"/>
    <property type="evidence" value="ECO:0007669"/>
    <property type="project" value="InterPro"/>
</dbReference>
<dbReference type="VEuPathDB" id="AmoebaDB:EIN_523660"/>
<feature type="region of interest" description="Disordered" evidence="8">
    <location>
        <begin position="249"/>
        <end position="268"/>
    </location>
</feature>
<dbReference type="Gene3D" id="1.10.10.10">
    <property type="entry name" value="Winged helix-like DNA-binding domain superfamily/Winged helix DNA-binding domain"/>
    <property type="match status" value="1"/>
</dbReference>
<organism evidence="10 11">
    <name type="scientific">Entamoeba invadens IP1</name>
    <dbReference type="NCBI Taxonomy" id="370355"/>
    <lineage>
        <taxon>Eukaryota</taxon>
        <taxon>Amoebozoa</taxon>
        <taxon>Evosea</taxon>
        <taxon>Archamoebae</taxon>
        <taxon>Mastigamoebida</taxon>
        <taxon>Entamoebidae</taxon>
        <taxon>Entamoeba</taxon>
    </lineage>
</organism>
<keyword evidence="7" id="KW-0175">Coiled coil</keyword>
<dbReference type="InterPro" id="IPR036390">
    <property type="entry name" value="WH_DNA-bd_sf"/>
</dbReference>
<reference evidence="10 11" key="1">
    <citation type="submission" date="2012-10" db="EMBL/GenBank/DDBJ databases">
        <authorList>
            <person name="Zafar N."/>
            <person name="Inman J."/>
            <person name="Hall N."/>
            <person name="Lorenzi H."/>
            <person name="Caler E."/>
        </authorList>
    </citation>
    <scope>NUCLEOTIDE SEQUENCE [LARGE SCALE GENOMIC DNA]</scope>
    <source>
        <strain evidence="10 11">IP1</strain>
    </source>
</reference>
<evidence type="ECO:0000256" key="7">
    <source>
        <dbReference type="SAM" id="Coils"/>
    </source>
</evidence>
<feature type="coiled-coil region" evidence="7">
    <location>
        <begin position="191"/>
        <end position="218"/>
    </location>
</feature>
<dbReference type="InterPro" id="IPR036388">
    <property type="entry name" value="WH-like_DNA-bd_sf"/>
</dbReference>
<accession>A0A0A1UG99</accession>
<dbReference type="GO" id="GO:0003700">
    <property type="term" value="F:DNA-binding transcription factor activity"/>
    <property type="evidence" value="ECO:0007669"/>
    <property type="project" value="InterPro"/>
</dbReference>
<evidence type="ECO:0000256" key="8">
    <source>
        <dbReference type="SAM" id="MobiDB-lite"/>
    </source>
</evidence>
<evidence type="ECO:0000313" key="11">
    <source>
        <dbReference type="Proteomes" id="UP000014680"/>
    </source>
</evidence>
<sequence>MEGRCLTEMIDTLDETSGEIGGVPSPKVTNGVVVPLEGLAVASDVISDATAEHLHNCAPFIAKLYSLVNTIEYKDMIGWSNTFKGYSICVKDPVQFAKEVLPKNFKHSNMASFVRQLNIYGFHKLESKDGVCFKHEFFQKDHPDYLQKIKRKKTKKNKSLSPHCQQEVNKDFTLESPIQTGFNGDNSLFNVMALKIDLGKVQNQVQEMRGEIVESRNKWTLLQRRMDQLDQMLNLLYSSYSNFSNLQIQNQNPSPQGNGYGQIPKFME</sequence>
<dbReference type="Proteomes" id="UP000014680">
    <property type="component" value="Unassembled WGS sequence"/>
</dbReference>
<protein>
    <submittedName>
        <fullName evidence="10">Heat stress transcription factor B-2A, putative</fullName>
    </submittedName>
</protein>
<evidence type="ECO:0000313" key="10">
    <source>
        <dbReference type="EMBL" id="ELP92468.1"/>
    </source>
</evidence>
<dbReference type="InterPro" id="IPR000232">
    <property type="entry name" value="HSF_DNA-bd"/>
</dbReference>
<evidence type="ECO:0000256" key="5">
    <source>
        <dbReference type="ARBA" id="ARBA00023242"/>
    </source>
</evidence>
<keyword evidence="4" id="KW-0804">Transcription</keyword>
<evidence type="ECO:0000256" key="6">
    <source>
        <dbReference type="RuleBase" id="RU004020"/>
    </source>
</evidence>
<dbReference type="RefSeq" id="XP_004259239.1">
    <property type="nucleotide sequence ID" value="XM_004259191.1"/>
</dbReference>
<dbReference type="PROSITE" id="PS00434">
    <property type="entry name" value="HSF_DOMAIN"/>
    <property type="match status" value="1"/>
</dbReference>